<evidence type="ECO:0000313" key="2">
    <source>
        <dbReference type="Proteomes" id="UP000887013"/>
    </source>
</evidence>
<name>A0A8X6NZ17_NEPPI</name>
<organism evidence="1 2">
    <name type="scientific">Nephila pilipes</name>
    <name type="common">Giant wood spider</name>
    <name type="synonym">Nephila maculata</name>
    <dbReference type="NCBI Taxonomy" id="299642"/>
    <lineage>
        <taxon>Eukaryota</taxon>
        <taxon>Metazoa</taxon>
        <taxon>Ecdysozoa</taxon>
        <taxon>Arthropoda</taxon>
        <taxon>Chelicerata</taxon>
        <taxon>Arachnida</taxon>
        <taxon>Araneae</taxon>
        <taxon>Araneomorphae</taxon>
        <taxon>Entelegynae</taxon>
        <taxon>Araneoidea</taxon>
        <taxon>Nephilidae</taxon>
        <taxon>Nephila</taxon>
    </lineage>
</organism>
<sequence length="94" mass="10763">MAKSAKYNGIISMPYAHEYNSSSLGANKISCTETKHHSTCCMQIYCPSTFQLRNQASYSRLLSKELQEDALQGFTILRCQTFGINVNHFEKNWF</sequence>
<proteinExistence type="predicted"/>
<evidence type="ECO:0000313" key="1">
    <source>
        <dbReference type="EMBL" id="GFT42732.1"/>
    </source>
</evidence>
<reference evidence="1" key="1">
    <citation type="submission" date="2020-08" db="EMBL/GenBank/DDBJ databases">
        <title>Multicomponent nature underlies the extraordinary mechanical properties of spider dragline silk.</title>
        <authorList>
            <person name="Kono N."/>
            <person name="Nakamura H."/>
            <person name="Mori M."/>
            <person name="Yoshida Y."/>
            <person name="Ohtoshi R."/>
            <person name="Malay A.D."/>
            <person name="Moran D.A.P."/>
            <person name="Tomita M."/>
            <person name="Numata K."/>
            <person name="Arakawa K."/>
        </authorList>
    </citation>
    <scope>NUCLEOTIDE SEQUENCE</scope>
</reference>
<dbReference type="AlphaFoldDB" id="A0A8X6NZ17"/>
<accession>A0A8X6NZ17</accession>
<dbReference type="EMBL" id="BMAW01063974">
    <property type="protein sequence ID" value="GFT42732.1"/>
    <property type="molecule type" value="Genomic_DNA"/>
</dbReference>
<gene>
    <name evidence="1" type="ORF">NPIL_4841</name>
</gene>
<keyword evidence="2" id="KW-1185">Reference proteome</keyword>
<comment type="caution">
    <text evidence="1">The sequence shown here is derived from an EMBL/GenBank/DDBJ whole genome shotgun (WGS) entry which is preliminary data.</text>
</comment>
<dbReference type="Proteomes" id="UP000887013">
    <property type="component" value="Unassembled WGS sequence"/>
</dbReference>
<protein>
    <submittedName>
        <fullName evidence="1">Uncharacterized protein</fullName>
    </submittedName>
</protein>